<dbReference type="AlphaFoldDB" id="A0A7W9CYL8"/>
<accession>A0A7W9CYL8</accession>
<gene>
    <name evidence="1" type="ORF">GGI59_006382</name>
</gene>
<dbReference type="EMBL" id="JACHBC010000028">
    <property type="protein sequence ID" value="MBB5564673.1"/>
    <property type="molecule type" value="Genomic_DNA"/>
</dbReference>
<organism evidence="1 2">
    <name type="scientific">Rhizobium lentis</name>
    <dbReference type="NCBI Taxonomy" id="1138194"/>
    <lineage>
        <taxon>Bacteria</taxon>
        <taxon>Pseudomonadati</taxon>
        <taxon>Pseudomonadota</taxon>
        <taxon>Alphaproteobacteria</taxon>
        <taxon>Hyphomicrobiales</taxon>
        <taxon>Rhizobiaceae</taxon>
        <taxon>Rhizobium/Agrobacterium group</taxon>
        <taxon>Rhizobium</taxon>
    </lineage>
</organism>
<sequence>SVATSGDEPGDELKALSECDVKSNIKSIPGVARAQ</sequence>
<feature type="non-terminal residue" evidence="1">
    <location>
        <position position="1"/>
    </location>
</feature>
<dbReference type="Proteomes" id="UP000528824">
    <property type="component" value="Unassembled WGS sequence"/>
</dbReference>
<evidence type="ECO:0000313" key="2">
    <source>
        <dbReference type="Proteomes" id="UP000528824"/>
    </source>
</evidence>
<evidence type="ECO:0000313" key="1">
    <source>
        <dbReference type="EMBL" id="MBB5564673.1"/>
    </source>
</evidence>
<protein>
    <submittedName>
        <fullName evidence="1">Uncharacterized protein</fullName>
    </submittedName>
</protein>
<comment type="caution">
    <text evidence="1">The sequence shown here is derived from an EMBL/GenBank/DDBJ whole genome shotgun (WGS) entry which is preliminary data.</text>
</comment>
<keyword evidence="2" id="KW-1185">Reference proteome</keyword>
<proteinExistence type="predicted"/>
<name>A0A7W9CYL8_9HYPH</name>
<reference evidence="1 2" key="1">
    <citation type="submission" date="2020-08" db="EMBL/GenBank/DDBJ databases">
        <title>Genomic Encyclopedia of Type Strains, Phase IV (KMG-V): Genome sequencing to study the core and pangenomes of soil and plant-associated prokaryotes.</title>
        <authorList>
            <person name="Whitman W."/>
        </authorList>
    </citation>
    <scope>NUCLEOTIDE SEQUENCE [LARGE SCALE GENOMIC DNA]</scope>
    <source>
        <strain evidence="1 2">SEMIA 4034</strain>
    </source>
</reference>